<evidence type="ECO:0000313" key="6">
    <source>
        <dbReference type="EMBL" id="GAT99061.1"/>
    </source>
</evidence>
<evidence type="ECO:0000256" key="3">
    <source>
        <dbReference type="ARBA" id="ARBA00023054"/>
    </source>
</evidence>
<accession>A0A5K1UZD8</accession>
<dbReference type="PROSITE" id="PS50913">
    <property type="entry name" value="GRIP"/>
    <property type="match status" value="1"/>
</dbReference>
<dbReference type="AlphaFoldDB" id="A0A5K1UZD8"/>
<dbReference type="EMBL" id="BDEQ01000001">
    <property type="protein sequence ID" value="GAT99061.1"/>
    <property type="molecule type" value="Genomic_DNA"/>
</dbReference>
<proteinExistence type="predicted"/>
<dbReference type="PANTHER" id="PTHR18921:SF2">
    <property type="entry name" value="THYROID RECEPTOR-INTERACTING PROTEIN 11"/>
    <property type="match status" value="1"/>
</dbReference>
<organism evidence="6 7">
    <name type="scientific">Entamoeba histolytica</name>
    <dbReference type="NCBI Taxonomy" id="5759"/>
    <lineage>
        <taxon>Eukaryota</taxon>
        <taxon>Amoebozoa</taxon>
        <taxon>Evosea</taxon>
        <taxon>Archamoebae</taxon>
        <taxon>Mastigamoebida</taxon>
        <taxon>Entamoebidae</taxon>
        <taxon>Entamoeba</taxon>
    </lineage>
</organism>
<dbReference type="OMA" id="KSFADMW"/>
<dbReference type="GO" id="GO:0031267">
    <property type="term" value="F:small GTPase binding"/>
    <property type="evidence" value="ECO:0007669"/>
    <property type="project" value="TreeGrafter"/>
</dbReference>
<evidence type="ECO:0000256" key="2">
    <source>
        <dbReference type="ARBA" id="ARBA00023034"/>
    </source>
</evidence>
<dbReference type="VEuPathDB" id="AmoebaDB:EHI5A_096080"/>
<evidence type="ECO:0000256" key="1">
    <source>
        <dbReference type="ARBA" id="ARBA00004555"/>
    </source>
</evidence>
<keyword evidence="3 4" id="KW-0175">Coiled coil</keyword>
<dbReference type="GO" id="GO:0006888">
    <property type="term" value="P:endoplasmic reticulum to Golgi vesicle-mediated transport"/>
    <property type="evidence" value="ECO:0007669"/>
    <property type="project" value="TreeGrafter"/>
</dbReference>
<name>A0A5K1UZD8_ENTHI</name>
<dbReference type="Proteomes" id="UP000078387">
    <property type="component" value="Unassembled WGS sequence"/>
</dbReference>
<dbReference type="VEuPathDB" id="AmoebaDB:EHI8A_082410"/>
<keyword evidence="2" id="KW-0333">Golgi apparatus</keyword>
<dbReference type="VEuPathDB" id="AmoebaDB:EHI_176850"/>
<sequence length="311" mass="37059">MSEDTSPINEIEQMKKEYEEKIKKMTEENKKQIEEVKRLKGLILKQEEAQTEIVSGYEEQISQLQKNTQVIEKQKEEIEEVKQENKELQKSIERANTEIEKQKKIIQTLSGIGRKMKEDQEKIIKEKVTILEEELEQIKKENQRKVKENEELNTEIKDITNQLKEMDEIKQLNIQRNETITKLYEENETLKKTVENFTQDLQSKIMNETYYVDKRIVNKLLISYITKPHQRMEIVNLMSKIMDFTDEEKRLLGLSQETTQTGLFNYFFGKTDEYDEPPKYDLKDKTFGDLWVEFLLRESGSLDAQQPTNQK</sequence>
<comment type="subcellular location">
    <subcellularLocation>
        <location evidence="1">Golgi apparatus</location>
    </subcellularLocation>
</comment>
<comment type="caution">
    <text evidence="6">The sequence shown here is derived from an EMBL/GenBank/DDBJ whole genome shotgun (WGS) entry which is preliminary data.</text>
</comment>
<dbReference type="GO" id="GO:0005794">
    <property type="term" value="C:Golgi apparatus"/>
    <property type="evidence" value="ECO:0007669"/>
    <property type="project" value="UniProtKB-SubCell"/>
</dbReference>
<dbReference type="VEuPathDB" id="AmoebaDB:EHI7A_080670"/>
<reference evidence="6 7" key="1">
    <citation type="submission" date="2016-05" db="EMBL/GenBank/DDBJ databases">
        <title>First whole genome sequencing of Entamoeba histolytica HM1:IMSS-clone-6.</title>
        <authorList>
            <person name="Mukherjee Avik.K."/>
            <person name="Izumyama S."/>
            <person name="Nakada-Tsukui K."/>
            <person name="Nozaki T."/>
        </authorList>
    </citation>
    <scope>NUCLEOTIDE SEQUENCE [LARGE SCALE GENOMIC DNA]</scope>
    <source>
        <strain evidence="6 7">HM1:IMSS clone 6</strain>
    </source>
</reference>
<protein>
    <recommendedName>
        <fullName evidence="5">GRIP domain-containing protein</fullName>
    </recommendedName>
</protein>
<evidence type="ECO:0000256" key="4">
    <source>
        <dbReference type="SAM" id="Coils"/>
    </source>
</evidence>
<evidence type="ECO:0000259" key="5">
    <source>
        <dbReference type="PROSITE" id="PS50913"/>
    </source>
</evidence>
<dbReference type="VEuPathDB" id="AmoebaDB:KM1_111610"/>
<feature type="domain" description="GRIP" evidence="5">
    <location>
        <begin position="207"/>
        <end position="255"/>
    </location>
</feature>
<dbReference type="GO" id="GO:0007030">
    <property type="term" value="P:Golgi organization"/>
    <property type="evidence" value="ECO:0007669"/>
    <property type="project" value="TreeGrafter"/>
</dbReference>
<gene>
    <name evidence="6" type="ORF">CL6EHI_176850</name>
</gene>
<dbReference type="PANTHER" id="PTHR18921">
    <property type="entry name" value="MYOSIN HEAVY CHAIN - RELATED"/>
    <property type="match status" value="1"/>
</dbReference>
<feature type="coiled-coil region" evidence="4">
    <location>
        <begin position="8"/>
        <end position="200"/>
    </location>
</feature>
<evidence type="ECO:0000313" key="7">
    <source>
        <dbReference type="Proteomes" id="UP000078387"/>
    </source>
</evidence>
<dbReference type="InterPro" id="IPR000237">
    <property type="entry name" value="GRIP_dom"/>
</dbReference>